<dbReference type="PROSITE" id="PS50112">
    <property type="entry name" value="PAS"/>
    <property type="match status" value="1"/>
</dbReference>
<gene>
    <name evidence="5" type="ORF">AVDCRST_MAG57-3980</name>
</gene>
<dbReference type="CDD" id="cd01948">
    <property type="entry name" value="EAL"/>
    <property type="match status" value="1"/>
</dbReference>
<dbReference type="SMART" id="SM00091">
    <property type="entry name" value="PAS"/>
    <property type="match status" value="1"/>
</dbReference>
<dbReference type="Gene3D" id="3.30.70.270">
    <property type="match status" value="1"/>
</dbReference>
<dbReference type="InterPro" id="IPR035919">
    <property type="entry name" value="EAL_sf"/>
</dbReference>
<dbReference type="InterPro" id="IPR043128">
    <property type="entry name" value="Rev_trsase/Diguanyl_cyclase"/>
</dbReference>
<evidence type="ECO:0000259" key="2">
    <source>
        <dbReference type="PROSITE" id="PS50112"/>
    </source>
</evidence>
<keyword evidence="1" id="KW-0812">Transmembrane</keyword>
<feature type="domain" description="GGDEF" evidence="4">
    <location>
        <begin position="240"/>
        <end position="363"/>
    </location>
</feature>
<dbReference type="InterPro" id="IPR029787">
    <property type="entry name" value="Nucleotide_cyclase"/>
</dbReference>
<dbReference type="InterPro" id="IPR035965">
    <property type="entry name" value="PAS-like_dom_sf"/>
</dbReference>
<reference evidence="5" key="1">
    <citation type="submission" date="2020-02" db="EMBL/GenBank/DDBJ databases">
        <authorList>
            <person name="Meier V. D."/>
        </authorList>
    </citation>
    <scope>NUCLEOTIDE SEQUENCE</scope>
    <source>
        <strain evidence="5">AVDCRST_MAG57</strain>
    </source>
</reference>
<dbReference type="PROSITE" id="PS50887">
    <property type="entry name" value="GGDEF"/>
    <property type="match status" value="1"/>
</dbReference>
<organism evidence="5">
    <name type="scientific">uncultured Blastococcus sp</name>
    <dbReference type="NCBI Taxonomy" id="217144"/>
    <lineage>
        <taxon>Bacteria</taxon>
        <taxon>Bacillati</taxon>
        <taxon>Actinomycetota</taxon>
        <taxon>Actinomycetes</taxon>
        <taxon>Geodermatophilales</taxon>
        <taxon>Geodermatophilaceae</taxon>
        <taxon>Blastococcus</taxon>
        <taxon>environmental samples</taxon>
    </lineage>
</organism>
<dbReference type="InterPro" id="IPR000160">
    <property type="entry name" value="GGDEF_dom"/>
</dbReference>
<dbReference type="PROSITE" id="PS50883">
    <property type="entry name" value="EAL"/>
    <property type="match status" value="1"/>
</dbReference>
<evidence type="ECO:0000313" key="5">
    <source>
        <dbReference type="EMBL" id="CAA9282818.1"/>
    </source>
</evidence>
<dbReference type="InterPro" id="IPR052155">
    <property type="entry name" value="Biofilm_reg_signaling"/>
</dbReference>
<dbReference type="Gene3D" id="3.30.450.20">
    <property type="entry name" value="PAS domain"/>
    <property type="match status" value="1"/>
</dbReference>
<dbReference type="InterPro" id="IPR013656">
    <property type="entry name" value="PAS_4"/>
</dbReference>
<evidence type="ECO:0000259" key="4">
    <source>
        <dbReference type="PROSITE" id="PS50887"/>
    </source>
</evidence>
<dbReference type="SMART" id="SM00267">
    <property type="entry name" value="GGDEF"/>
    <property type="match status" value="1"/>
</dbReference>
<keyword evidence="1" id="KW-0472">Membrane</keyword>
<dbReference type="PANTHER" id="PTHR44757">
    <property type="entry name" value="DIGUANYLATE CYCLASE DGCP"/>
    <property type="match status" value="1"/>
</dbReference>
<dbReference type="SUPFAM" id="SSF55073">
    <property type="entry name" value="Nucleotide cyclase"/>
    <property type="match status" value="1"/>
</dbReference>
<evidence type="ECO:0000259" key="3">
    <source>
        <dbReference type="PROSITE" id="PS50883"/>
    </source>
</evidence>
<dbReference type="PANTHER" id="PTHR44757:SF2">
    <property type="entry name" value="BIOFILM ARCHITECTURE MAINTENANCE PROTEIN MBAA"/>
    <property type="match status" value="1"/>
</dbReference>
<dbReference type="Gene3D" id="3.20.20.450">
    <property type="entry name" value="EAL domain"/>
    <property type="match status" value="1"/>
</dbReference>
<feature type="domain" description="EAL" evidence="3">
    <location>
        <begin position="372"/>
        <end position="622"/>
    </location>
</feature>
<feature type="domain" description="PAS" evidence="2">
    <location>
        <begin position="82"/>
        <end position="152"/>
    </location>
</feature>
<dbReference type="AlphaFoldDB" id="A0A6J4JN02"/>
<dbReference type="InterPro" id="IPR001633">
    <property type="entry name" value="EAL_dom"/>
</dbReference>
<proteinExistence type="predicted"/>
<dbReference type="Pfam" id="PF08448">
    <property type="entry name" value="PAS_4"/>
    <property type="match status" value="1"/>
</dbReference>
<dbReference type="CDD" id="cd00130">
    <property type="entry name" value="PAS"/>
    <property type="match status" value="1"/>
</dbReference>
<dbReference type="SUPFAM" id="SSF55785">
    <property type="entry name" value="PYP-like sensor domain (PAS domain)"/>
    <property type="match status" value="1"/>
</dbReference>
<evidence type="ECO:0000256" key="1">
    <source>
        <dbReference type="SAM" id="Phobius"/>
    </source>
</evidence>
<accession>A0A6J4JN02</accession>
<keyword evidence="1" id="KW-1133">Transmembrane helix</keyword>
<dbReference type="NCBIfam" id="TIGR00229">
    <property type="entry name" value="sensory_box"/>
    <property type="match status" value="1"/>
</dbReference>
<protein>
    <submittedName>
        <fullName evidence="5">Diguanylate cyclase/phosphodiesterase (GGDEF &amp; EAL domains) with PAS/PAC sensor(S)</fullName>
    </submittedName>
</protein>
<dbReference type="EMBL" id="CADCTI010000318">
    <property type="protein sequence ID" value="CAA9282818.1"/>
    <property type="molecule type" value="Genomic_DNA"/>
</dbReference>
<sequence>MTTAPDLGQPAAAYPAEPRSGRAGLLAVLLVVVAVGAVLGAALAGSTAVRLLSALAGLTVPVALQTAHHLRQRRLTGDLQRSQSSFLSLVKSSVDPVVILDDRLHVTYASHTIADVLGLDPAAVVGMPLAPLVHPDDRDALFGAMTDTADETDGFAVRTARIQHADGRWRLIQATARDLRADLDVGALVLYCRDVSARGPAAGIDPDLQELALTDPATGLPNRAALVRRLGEVQREACGRPFSLALIGIDGLDTDGDEDGALRRLTARLTRALRGEDWLARGTDGDFVVLVDGSIAEAEVVAARLVAAVAPLPVPRGSRQLTPVAGVTTLFADVDTGEALRRGDLALRSARTAGPGSVHRYDDALRIEQDRRAALRTDLDGALARGELRLVFQPVVDVVMHRTVSVEALLRWRHPVFGDVSPTEFVPLAEESPLITELGRWVLREACATIARLDDTDLGVAVNVSARQVRSGELVPDVISALETSGLPSSRLIVEITESVLLDDSHVIEDLTVLRQLGVRIAVDDFGTGWSSLAYLVGMPVDVLKMDQYFLADVEHDPARRAMCRAVLQLGSSLGLPVIVEGVKNPAVLTLLKDMGHRYLQGYVFARPLEAAQLADGEWEFTGPAAALALAAPAESPAQPS</sequence>
<name>A0A6J4JN02_9ACTN</name>
<dbReference type="SMART" id="SM00052">
    <property type="entry name" value="EAL"/>
    <property type="match status" value="1"/>
</dbReference>
<dbReference type="Pfam" id="PF00990">
    <property type="entry name" value="GGDEF"/>
    <property type="match status" value="1"/>
</dbReference>
<feature type="transmembrane region" description="Helical" evidence="1">
    <location>
        <begin position="23"/>
        <end position="44"/>
    </location>
</feature>
<dbReference type="InterPro" id="IPR000014">
    <property type="entry name" value="PAS"/>
</dbReference>
<dbReference type="Pfam" id="PF00563">
    <property type="entry name" value="EAL"/>
    <property type="match status" value="1"/>
</dbReference>
<dbReference type="SUPFAM" id="SSF141868">
    <property type="entry name" value="EAL domain-like"/>
    <property type="match status" value="1"/>
</dbReference>